<reference evidence="4 5" key="1">
    <citation type="submission" date="2015-10" db="EMBL/GenBank/DDBJ databases">
        <title>Draft genomes sequences of Candida glabrata isolates 1A, 1B, 2A, 2B, 3A and 3B.</title>
        <authorList>
            <person name="Haavelsrud O.E."/>
            <person name="Gaustad P."/>
        </authorList>
    </citation>
    <scope>NUCLEOTIDE SEQUENCE [LARGE SCALE GENOMIC DNA]</scope>
    <source>
        <strain evidence="4">910700640</strain>
    </source>
</reference>
<dbReference type="PROSITE" id="PS50018">
    <property type="entry name" value="RAS_GTPASE_ACTIV_2"/>
    <property type="match status" value="1"/>
</dbReference>
<dbReference type="Pfam" id="PF00616">
    <property type="entry name" value="RasGAP"/>
    <property type="match status" value="1"/>
</dbReference>
<keyword evidence="1" id="KW-0343">GTPase activation</keyword>
<dbReference type="CDD" id="cd05392">
    <property type="entry name" value="RasGAP_Neurofibromin_like"/>
    <property type="match status" value="1"/>
</dbReference>
<dbReference type="InterPro" id="IPR023152">
    <property type="entry name" value="RasGAP_CS"/>
</dbReference>
<dbReference type="GO" id="GO:0007193">
    <property type="term" value="P:adenylate cyclase-inhibiting G protein-coupled receptor signaling pathway"/>
    <property type="evidence" value="ECO:0007669"/>
    <property type="project" value="EnsemblFungi"/>
</dbReference>
<name>A0A0W0CKI8_CANGB</name>
<dbReference type="GO" id="GO:0046580">
    <property type="term" value="P:negative regulation of Ras protein signal transduction"/>
    <property type="evidence" value="ECO:0007669"/>
    <property type="project" value="EnsemblFungi"/>
</dbReference>
<dbReference type="InterPro" id="IPR008936">
    <property type="entry name" value="Rho_GTPase_activation_prot"/>
</dbReference>
<dbReference type="PROSITE" id="PS00509">
    <property type="entry name" value="RAS_GTPASE_ACTIV_1"/>
    <property type="match status" value="1"/>
</dbReference>
<gene>
    <name evidence="4" type="ORF">AO440_002676</name>
</gene>
<dbReference type="OrthoDB" id="28245at2759"/>
<evidence type="ECO:0000256" key="1">
    <source>
        <dbReference type="ARBA" id="ARBA00022468"/>
    </source>
</evidence>
<dbReference type="InterPro" id="IPR001936">
    <property type="entry name" value="RasGAP_dom"/>
</dbReference>
<dbReference type="GO" id="GO:0005096">
    <property type="term" value="F:GTPase activator activity"/>
    <property type="evidence" value="ECO:0007669"/>
    <property type="project" value="UniProtKB-KW"/>
</dbReference>
<organism evidence="4 5">
    <name type="scientific">Candida glabrata</name>
    <name type="common">Yeast</name>
    <name type="synonym">Torulopsis glabrata</name>
    <dbReference type="NCBI Taxonomy" id="5478"/>
    <lineage>
        <taxon>Eukaryota</taxon>
        <taxon>Fungi</taxon>
        <taxon>Dikarya</taxon>
        <taxon>Ascomycota</taxon>
        <taxon>Saccharomycotina</taxon>
        <taxon>Saccharomycetes</taxon>
        <taxon>Saccharomycetales</taxon>
        <taxon>Saccharomycetaceae</taxon>
        <taxon>Nakaseomyces</taxon>
    </lineage>
</organism>
<dbReference type="PANTHER" id="PTHR10194">
    <property type="entry name" value="RAS GTPASE-ACTIVATING PROTEINS"/>
    <property type="match status" value="1"/>
</dbReference>
<keyword evidence="2" id="KW-0597">Phosphoprotein</keyword>
<dbReference type="InterPro" id="IPR039360">
    <property type="entry name" value="Ras_GTPase"/>
</dbReference>
<dbReference type="InterPro" id="IPR036865">
    <property type="entry name" value="CRAL-TRIO_dom_sf"/>
</dbReference>
<evidence type="ECO:0000256" key="3">
    <source>
        <dbReference type="SAM" id="MobiDB-lite"/>
    </source>
</evidence>
<feature type="compositionally biased region" description="Low complexity" evidence="3">
    <location>
        <begin position="875"/>
        <end position="893"/>
    </location>
</feature>
<feature type="compositionally biased region" description="Polar residues" evidence="3">
    <location>
        <begin position="905"/>
        <end position="914"/>
    </location>
</feature>
<dbReference type="Gene3D" id="3.40.525.10">
    <property type="entry name" value="CRAL-TRIO lipid binding domain"/>
    <property type="match status" value="1"/>
</dbReference>
<feature type="region of interest" description="Disordered" evidence="3">
    <location>
        <begin position="412"/>
        <end position="451"/>
    </location>
</feature>
<evidence type="ECO:0000313" key="4">
    <source>
        <dbReference type="EMBL" id="KTB05202.1"/>
    </source>
</evidence>
<dbReference type="GO" id="GO:0005739">
    <property type="term" value="C:mitochondrion"/>
    <property type="evidence" value="ECO:0007669"/>
    <property type="project" value="EnsemblFungi"/>
</dbReference>
<comment type="caution">
    <text evidence="4">The sequence shown here is derived from an EMBL/GenBank/DDBJ whole genome shotgun (WGS) entry which is preliminary data.</text>
</comment>
<proteinExistence type="predicted"/>
<evidence type="ECO:0000256" key="2">
    <source>
        <dbReference type="ARBA" id="ARBA00022553"/>
    </source>
</evidence>
<dbReference type="VEuPathDB" id="FungiDB:GWK60_I03399"/>
<dbReference type="SMART" id="SM00323">
    <property type="entry name" value="RasGAP"/>
    <property type="match status" value="1"/>
</dbReference>
<feature type="region of interest" description="Disordered" evidence="3">
    <location>
        <begin position="863"/>
        <end position="914"/>
    </location>
</feature>
<dbReference type="SUPFAM" id="SSF48350">
    <property type="entry name" value="GTPase activation domain, GAP"/>
    <property type="match status" value="1"/>
</dbReference>
<dbReference type="PANTHER" id="PTHR10194:SF142">
    <property type="entry name" value="NEUROFIBROMIN"/>
    <property type="match status" value="1"/>
</dbReference>
<dbReference type="EMBL" id="LLZZ01000114">
    <property type="protein sequence ID" value="KTB05202.1"/>
    <property type="molecule type" value="Genomic_DNA"/>
</dbReference>
<evidence type="ECO:0000313" key="5">
    <source>
        <dbReference type="Proteomes" id="UP000054886"/>
    </source>
</evidence>
<dbReference type="VEuPathDB" id="FungiDB:CAGL0I07909g"/>
<protein>
    <submittedName>
        <fullName evidence="4">Inhibitory regulator protein IRA2</fullName>
    </submittedName>
</protein>
<dbReference type="Proteomes" id="UP000054886">
    <property type="component" value="Unassembled WGS sequence"/>
</dbReference>
<dbReference type="Gene3D" id="1.10.506.10">
    <property type="entry name" value="GTPase Activation - p120gap, domain 1"/>
    <property type="match status" value="1"/>
</dbReference>
<feature type="compositionally biased region" description="Basic and acidic residues" evidence="3">
    <location>
        <begin position="414"/>
        <end position="432"/>
    </location>
</feature>
<accession>A0A0W0CKI8</accession>
<dbReference type="VEuPathDB" id="FungiDB:B1J91_I07909g"/>
<dbReference type="GO" id="GO:0005789">
    <property type="term" value="C:endoplasmic reticulum membrane"/>
    <property type="evidence" value="ECO:0007669"/>
    <property type="project" value="EnsemblFungi"/>
</dbReference>
<sequence>MSSDSQPRPYMVGSMVNYLFFSRLLPLLPIESTATSHVEVEAEPFFISIRGVLMKIAIFKDLNIVIENALNLLESILDDEDIISGKIKPDAIQSSLVVVRLLSDIVEFYWQYNEQKSNDKDDMNTNIDIFEIKSFATPDFDPMARKKSNFDWQKKQQNMSSFFVGYSTSKTCYHQKPPKKLDGDVISRLIYTCARLTFNTQTLEVLKNIEKHSPEDVHQPNTLDHYDAYLKTNNYPEYCSNMDNTINHILKFIAAANPKEYVKFVETNVQNLLQENALEAEKYIIEYLDLFSYAFITKDFLPTYLKKVSSVLHSLKNPAYRCLLLFFASESLLYWIMLRPRDFMGIYSVVEGHHPGSTHLEVNKTTSVIANELFEEIYTMFNVSSILSSTQSINILNPIRYMERSVSPIPTESNEYRTKSHRNSFLERENRGLKSSSPDPLEVHTPAPQFGDVFQDVPTPMSRTSPEITLNASDLIKNYPATARNMTSSTASNSSSNSKNFNPFVDFDTIKIQPENTKPEIPHLDNVLDLYTIHDQSIALPHTSVLRFLTTLVMIDLDAFTELNSTPSKYLTDIDKLTKGTATSRTSYSKFDSSKQKEKNGSMKQLSNSWKKLTNLQLSKKKTVKFLKALIKNLNGLQYVCDNALLDTIGSLLCLMNMNSALSLVEPNLPSVLFSRRFLVVLGKNLDVGENWDGKLNTSMIECLQKYPKVHGRFLLSYFSSAIRFDYMSFLNHLNLEDALNSFDLRKLNFYTEGFRIFFHLPNTESLLKAVTEQTSDFIKILFSNIADILLAANAYFGDKVSDIVNSILDGTILDEYGTRKHFTGSTSSDVSSVRSFSPLQRGFTPGISPSFSEIENSGHLYASAESASPRISDSDSSQTSLENSSQTESQLSHLVAPRPHHIPPTSSNLRTSVLSSAAVREKSYASSGRNASNEPTANIAAALMTVTTSTPSITSNAMKSAYQKSKRRYSDEAARRFFRLNMSNVSENALMDSNSEPNPEAKYIMISIFSIFKTLTKYFIVPHDQNSKSSWVSKDFRNIIKPIFVAFISEDDNLQSKAKYFMDVLIEFVTKFSDSTEPLTMQGYHLICSYTIILFAVGLFDMKLDTKKRESLLDIVVQFMRVRSHLGITAEKTNQINIIKDIECATFPMILGIVGRGLFVSLYCSKPSVQKILKAAFSEFLELLQFHDKYAEQHEKNWIDNVKFIQAVSGDTHSTSGSVAFQRRVRRSILNHIKYPDSILLDSFKMIYRKWYSLSLYTDYSHEDLNDFRSFAGIIATLSGVLFVGNNSDRENYSYLESMKAELIKDLDYFIAMQCKWLNDTDLLTRENSKDILSLELHPLSFRFLFKNLRSRLQEIYDLDLSECEQELNFVLLEQIIIILRTILNREDEEKSMLLFSSEIVDFIDELCCQVEKIPHTSPKYFKGIIQMSKMFRAMKSAEGTLALMNHYQLKNKWLKIVTDWFKLTISKNYDFENLSKPHREMDLKTRDLDILHIDTAIESSSAIAYLTENLPLETPASTSSEELKKSQALVFGHNFNILFKGLEKTKDPERFPASLKHKMNVFTENLILSLTNLSNRNVEASLQFTLPMGFSKNKNIRLAFLKVFINIVKNSESSQTQSQKVRLEAMDKLLKFAISHPKLSLVAAAICPANDLDAYAADLVDGFNTRNAAHLAVSQLIDAEIEQSTRSTDILRRNSVATRALSMLARLKGNKYLIKTLQPTLLDLIRNQEVFEVEKSKPPGENYERDVALFKKYMNKILDSITDSLSYMPPELFYICQGIYQNVKEKFPDYALVAVGSCMFLRFICPALVSPESENLVNTISIKEKKSFISLAKVIQNIANGSENYVKWESLKDECQFFDECKKKIFDFLAEVCRTDRELKIKIRTDPTPLQFDFGFLHNFLYQNGLAIRKFLLSKDNNTENFEFLKNTILLVDSLLGELGPPRLQYSSGLPDFVRENATTYPQLYEFMSRYAFKNAHTLQSATNFVQESMSAQGIPTLTVLFGNFSSSDLEAEILAYKFLKIYSRIWSAKHYLILDCTNFHKPRADSKKFTTMLCTLVPDIFVRNCIGFYYFNVNEEFIDMFSIYFREENPYLIPEIPHYFINSSTDDKLVKTLGIGNEGLDIIEDVRISLHDISLYNEEKKRFTPVLLKMGNRYFQVLHETPRHYKIDEINSLVSIKFNDVYDISQISAVHVSSSTGIMKEFTVIFIDGKKLVFSSTKYLEIVKMFSHAQSRLENEYNIASATNNNIRHGGEILSLEKEAESLSENKKIVCHILLVSLVGLFDDDNLVKNFSYNLLAAAEQSFHLDLGTHFHMSPEIYVPDDTTTFLCVISESLSQNSPELTRYLWDYILDGLETGLLPHNMIPQTICALSYWTHNLYEFVFLGHPEEGPEAISRIFRSLIRLTIAEPDFITIYVQQIWCLLIIDGRLSDILVEEVINHALERDSENRDWSKTIHLLTALPTVEISSCIIDRLLFKIRGFLPSLRIEALTQSWSELTILVKVSVHLFFETPLLAQMFLPEVLFIISLLIDVGPVELRNSLHGLLMNVCYSLSMNLALGENERCHLDEITRIFSTEKSKFMFGFSQEKGSLLQSFTTTSVSSKFNILECFITNMMALMDYGATIESGQWKSRYKKYLMSFVFNGDSFLSARAIMIVGIVGRNNASLTLCRNLLGETIKVSSIPVVNEETTFLLIAHIFCFSKIVDGLHPSSPIIKKMFWFATIFLESKHPILFESGLLLMSMCLRKLYVYRFDDSLEMGPVIPQLMEDRKFADRFLCEIDETYGVSWNITNFTSIIISFVIRGFSIPFIRSNALSFLSMQFKHNYYEHLIDNTSEQFYPYMFLMYLLFGTEQFIEILEDSDYEEKIVYLDQHIRIPMSLLEWLGKDNEASQATLFQCAALFSSTVTDEPFKLRFSLILEWLLNENPLCVFKFYALIRQELKRISSFERVSDCGPVIFEIVRLLVLHPEFDRLDEFYDSSVKTLKERGLAALTSNENIEQDTKTLITSLFESPETIFKRKKLTTQIVAVMISSTY</sequence>
<dbReference type="VEuPathDB" id="FungiDB:GVI51_I07755"/>